<dbReference type="EMBL" id="CAFBMQ010000068">
    <property type="protein sequence ID" value="CAB4906963.1"/>
    <property type="molecule type" value="Genomic_DNA"/>
</dbReference>
<dbReference type="GO" id="GO:0003899">
    <property type="term" value="F:DNA-directed RNA polymerase activity"/>
    <property type="evidence" value="ECO:0007669"/>
    <property type="project" value="InterPro"/>
</dbReference>
<proteinExistence type="predicted"/>
<name>A0A6J7GRT7_9ZZZZ</name>
<dbReference type="InterPro" id="IPR011260">
    <property type="entry name" value="RNAP_asu_C"/>
</dbReference>
<keyword evidence="2" id="KW-0808">Transferase</keyword>
<dbReference type="GO" id="GO:0003677">
    <property type="term" value="F:DNA binding"/>
    <property type="evidence" value="ECO:0007669"/>
    <property type="project" value="InterPro"/>
</dbReference>
<feature type="region of interest" description="Disordered" evidence="5">
    <location>
        <begin position="70"/>
        <end position="101"/>
    </location>
</feature>
<evidence type="ECO:0000256" key="4">
    <source>
        <dbReference type="ARBA" id="ARBA00023163"/>
    </source>
</evidence>
<protein>
    <submittedName>
        <fullName evidence="7">Unannotated protein</fullName>
    </submittedName>
</protein>
<evidence type="ECO:0000256" key="3">
    <source>
        <dbReference type="ARBA" id="ARBA00022695"/>
    </source>
</evidence>
<reference evidence="7" key="1">
    <citation type="submission" date="2020-05" db="EMBL/GenBank/DDBJ databases">
        <authorList>
            <person name="Chiriac C."/>
            <person name="Salcher M."/>
            <person name="Ghai R."/>
            <person name="Kavagutti S V."/>
        </authorList>
    </citation>
    <scope>NUCLEOTIDE SEQUENCE</scope>
</reference>
<dbReference type="SUPFAM" id="SSF47789">
    <property type="entry name" value="C-terminal domain of RNA polymerase alpha subunit"/>
    <property type="match status" value="1"/>
</dbReference>
<accession>A0A6J7GRT7</accession>
<keyword evidence="3" id="KW-0548">Nucleotidyltransferase</keyword>
<evidence type="ECO:0000256" key="2">
    <source>
        <dbReference type="ARBA" id="ARBA00022679"/>
    </source>
</evidence>
<dbReference type="Pfam" id="PF03118">
    <property type="entry name" value="RNA_pol_A_CTD"/>
    <property type="match status" value="1"/>
</dbReference>
<keyword evidence="1" id="KW-0240">DNA-directed RNA polymerase</keyword>
<evidence type="ECO:0000256" key="1">
    <source>
        <dbReference type="ARBA" id="ARBA00022478"/>
    </source>
</evidence>
<dbReference type="GO" id="GO:0000428">
    <property type="term" value="C:DNA-directed RNA polymerase complex"/>
    <property type="evidence" value="ECO:0007669"/>
    <property type="project" value="UniProtKB-KW"/>
</dbReference>
<evidence type="ECO:0000256" key="5">
    <source>
        <dbReference type="SAM" id="MobiDB-lite"/>
    </source>
</evidence>
<feature type="domain" description="RNA polymerase alpha subunit C-terminal" evidence="6">
    <location>
        <begin position="1"/>
        <end position="49"/>
    </location>
</feature>
<dbReference type="FunFam" id="1.10.150.20:FF:000001">
    <property type="entry name" value="DNA-directed RNA polymerase subunit alpha"/>
    <property type="match status" value="1"/>
</dbReference>
<keyword evidence="4" id="KW-0804">Transcription</keyword>
<gene>
    <name evidence="7" type="ORF">UFOPK3609_00602</name>
</gene>
<sequence length="101" mass="11258">MDLTVRSYNCLKREGVHTVGELVTRSEADLLDIRNFGAKSIDEVKLKLAAMGLALKDSPPGFVPTSVESYDETYDDSYPGEAQYADGQEYTEGDFRETEQL</sequence>
<evidence type="ECO:0000313" key="7">
    <source>
        <dbReference type="EMBL" id="CAB4906963.1"/>
    </source>
</evidence>
<dbReference type="Gene3D" id="1.10.150.20">
    <property type="entry name" value="5' to 3' exonuclease, C-terminal subdomain"/>
    <property type="match status" value="1"/>
</dbReference>
<evidence type="ECO:0000259" key="6">
    <source>
        <dbReference type="Pfam" id="PF03118"/>
    </source>
</evidence>
<dbReference type="GO" id="GO:0006351">
    <property type="term" value="P:DNA-templated transcription"/>
    <property type="evidence" value="ECO:0007669"/>
    <property type="project" value="InterPro"/>
</dbReference>
<organism evidence="7">
    <name type="scientific">freshwater metagenome</name>
    <dbReference type="NCBI Taxonomy" id="449393"/>
    <lineage>
        <taxon>unclassified sequences</taxon>
        <taxon>metagenomes</taxon>
        <taxon>ecological metagenomes</taxon>
    </lineage>
</organism>
<dbReference type="AlphaFoldDB" id="A0A6J7GRT7"/>